<dbReference type="Proteomes" id="UP000024635">
    <property type="component" value="Unassembled WGS sequence"/>
</dbReference>
<evidence type="ECO:0000313" key="2">
    <source>
        <dbReference type="EMBL" id="EYC45349.1"/>
    </source>
</evidence>
<feature type="region of interest" description="Disordered" evidence="1">
    <location>
        <begin position="317"/>
        <end position="371"/>
    </location>
</feature>
<proteinExistence type="predicted"/>
<dbReference type="EMBL" id="JARK01000031">
    <property type="protein sequence ID" value="EYC45349.1"/>
    <property type="molecule type" value="Genomic_DNA"/>
</dbReference>
<accession>A0A016WZU6</accession>
<keyword evidence="3" id="KW-1185">Reference proteome</keyword>
<dbReference type="STRING" id="53326.A0A016WZU6"/>
<name>A0A016WZU6_9BILA</name>
<evidence type="ECO:0000256" key="1">
    <source>
        <dbReference type="SAM" id="MobiDB-lite"/>
    </source>
</evidence>
<feature type="region of interest" description="Disordered" evidence="1">
    <location>
        <begin position="44"/>
        <end position="70"/>
    </location>
</feature>
<dbReference type="AlphaFoldDB" id="A0A016WZU6"/>
<organism evidence="2 3">
    <name type="scientific">Ancylostoma ceylanicum</name>
    <dbReference type="NCBI Taxonomy" id="53326"/>
    <lineage>
        <taxon>Eukaryota</taxon>
        <taxon>Metazoa</taxon>
        <taxon>Ecdysozoa</taxon>
        <taxon>Nematoda</taxon>
        <taxon>Chromadorea</taxon>
        <taxon>Rhabditida</taxon>
        <taxon>Rhabditina</taxon>
        <taxon>Rhabditomorpha</taxon>
        <taxon>Strongyloidea</taxon>
        <taxon>Ancylostomatidae</taxon>
        <taxon>Ancylostomatinae</taxon>
        <taxon>Ancylostoma</taxon>
    </lineage>
</organism>
<sequence length="474" mass="52136">MEEVLNINGLIGERGFLPSSSDDEEEAAQISQVKATLSSRLANIFGDDPSPSSTSVSRIASAETKKSPTPPPATIFSSVVDLYLPESSSAAISKACTGRVGMAVVRNSGKSDLLIFYNANKETILVVPLGPCNISEIKKSQKFLVIASAARRFALQCTSTDDEHKLIAVLMILCSIDNVDIETGIDDEVQNGSVIRYEATCLTLDGTIKACPEESKLRVSANGEPWVMRLLGMRKSAKRMVRKDEKSVLLVHVRKIKSSTKKQDNSIPASTVSVQGRPAAEESGDMEAENDSSREQQSDHENLRRRMASIGMSILPADSVPMSENFPSRSGSHSPQPDISENTEPSSELSAPTEQGEASPEESTATLRGEEQKKEQVRCHAFLIAFALIFHPDVLFFCAQEQPGLVRANAPIESLGHFIALQRIVGTEIDRLEIRLEAALERMVDRHMNSFREEMRELKERQELLLKKIEELQK</sequence>
<comment type="caution">
    <text evidence="2">The sequence shown here is derived from an EMBL/GenBank/DDBJ whole genome shotgun (WGS) entry which is preliminary data.</text>
</comment>
<feature type="compositionally biased region" description="Basic and acidic residues" evidence="1">
    <location>
        <begin position="291"/>
        <end position="302"/>
    </location>
</feature>
<protein>
    <submittedName>
        <fullName evidence="2">Uncharacterized protein</fullName>
    </submittedName>
</protein>
<feature type="compositionally biased region" description="Polar residues" evidence="1">
    <location>
        <begin position="325"/>
        <end position="353"/>
    </location>
</feature>
<gene>
    <name evidence="2" type="primary">Acey_s0431.g1324</name>
    <name evidence="2" type="ORF">Y032_0431g1324</name>
</gene>
<feature type="region of interest" description="Disordered" evidence="1">
    <location>
        <begin position="259"/>
        <end position="302"/>
    </location>
</feature>
<evidence type="ECO:0000313" key="3">
    <source>
        <dbReference type="Proteomes" id="UP000024635"/>
    </source>
</evidence>
<dbReference type="OrthoDB" id="5842926at2759"/>
<feature type="compositionally biased region" description="Polar residues" evidence="1">
    <location>
        <begin position="265"/>
        <end position="274"/>
    </location>
</feature>
<reference evidence="3" key="1">
    <citation type="journal article" date="2015" name="Nat. Genet.">
        <title>The genome and transcriptome of the zoonotic hookworm Ancylostoma ceylanicum identify infection-specific gene families.</title>
        <authorList>
            <person name="Schwarz E.M."/>
            <person name="Hu Y."/>
            <person name="Antoshechkin I."/>
            <person name="Miller M.M."/>
            <person name="Sternberg P.W."/>
            <person name="Aroian R.V."/>
        </authorList>
    </citation>
    <scope>NUCLEOTIDE SEQUENCE</scope>
    <source>
        <strain evidence="3">HY135</strain>
    </source>
</reference>